<feature type="compositionally biased region" description="Low complexity" evidence="1">
    <location>
        <begin position="212"/>
        <end position="226"/>
    </location>
</feature>
<reference evidence="2" key="2">
    <citation type="submission" date="2020-05" db="EMBL/GenBank/DDBJ databases">
        <authorList>
            <person name="Kim H.-S."/>
            <person name="Proctor R.H."/>
            <person name="Brown D.W."/>
        </authorList>
    </citation>
    <scope>NUCLEOTIDE SEQUENCE</scope>
    <source>
        <strain evidence="2">NRRL 22465</strain>
    </source>
</reference>
<feature type="compositionally biased region" description="Basic and acidic residues" evidence="1">
    <location>
        <begin position="177"/>
        <end position="198"/>
    </location>
</feature>
<feature type="compositionally biased region" description="Polar residues" evidence="1">
    <location>
        <begin position="150"/>
        <end position="176"/>
    </location>
</feature>
<feature type="region of interest" description="Disordered" evidence="1">
    <location>
        <begin position="135"/>
        <end position="230"/>
    </location>
</feature>
<dbReference type="EMBL" id="JABEYC010000261">
    <property type="protein sequence ID" value="KAF4979986.1"/>
    <property type="molecule type" value="Genomic_DNA"/>
</dbReference>
<name>A0A8H4UMW0_9HYPO</name>
<gene>
    <name evidence="2" type="ORF">FZEAL_3913</name>
</gene>
<reference evidence="2" key="1">
    <citation type="journal article" date="2020" name="BMC Genomics">
        <title>Correction to: Identification and distribution of gene clusters required for synthesis of sphingolipid metabolism inhibitors in diverse species of the filamentous fungus Fusarium.</title>
        <authorList>
            <person name="Kim H.S."/>
            <person name="Lohmar J.M."/>
            <person name="Busman M."/>
            <person name="Brown D.W."/>
            <person name="Naumann T.A."/>
            <person name="Divon H.H."/>
            <person name="Lysoe E."/>
            <person name="Uhlig S."/>
            <person name="Proctor R.H."/>
        </authorList>
    </citation>
    <scope>NUCLEOTIDE SEQUENCE</scope>
    <source>
        <strain evidence="2">NRRL 22465</strain>
    </source>
</reference>
<dbReference type="AlphaFoldDB" id="A0A8H4UMW0"/>
<proteinExistence type="predicted"/>
<feature type="region of interest" description="Disordered" evidence="1">
    <location>
        <begin position="54"/>
        <end position="83"/>
    </location>
</feature>
<keyword evidence="3" id="KW-1185">Reference proteome</keyword>
<evidence type="ECO:0000313" key="2">
    <source>
        <dbReference type="EMBL" id="KAF4979986.1"/>
    </source>
</evidence>
<comment type="caution">
    <text evidence="2">The sequence shown here is derived from an EMBL/GenBank/DDBJ whole genome shotgun (WGS) entry which is preliminary data.</text>
</comment>
<protein>
    <submittedName>
        <fullName evidence="2">Uncharacterized protein</fullName>
    </submittedName>
</protein>
<evidence type="ECO:0000313" key="3">
    <source>
        <dbReference type="Proteomes" id="UP000635477"/>
    </source>
</evidence>
<accession>A0A8H4UMW0</accession>
<sequence length="284" mass="31522">MPSRQRIPCPVLFSLAAAPGDTSKETDCPGPDMLRPRQRALILHSASAFGFQIPGSFPVQPTAPRQPPQPRENFGDEDDESPAPVVSLFTDDTLRVKAQKSHARRLSPVVLSLLRCASLFGSSKHHQVGFVRARISAKSRQRSASKAHIRTSQLQIRSEQRGDSSSVELHQVSTTTRHTDRHTYGEKEREREKNDRSVQHHHPSQDPVSKVSSAPASFQPSAQAQPKLPTVSQPACDHLGLRLYKHTPLFVASSSICHSHPTTDRLFQALYYLPTILTALLCRK</sequence>
<feature type="non-terminal residue" evidence="2">
    <location>
        <position position="1"/>
    </location>
</feature>
<feature type="compositionally biased region" description="Basic residues" evidence="1">
    <location>
        <begin position="135"/>
        <end position="149"/>
    </location>
</feature>
<evidence type="ECO:0000256" key="1">
    <source>
        <dbReference type="SAM" id="MobiDB-lite"/>
    </source>
</evidence>
<organism evidence="2 3">
    <name type="scientific">Fusarium zealandicum</name>
    <dbReference type="NCBI Taxonomy" id="1053134"/>
    <lineage>
        <taxon>Eukaryota</taxon>
        <taxon>Fungi</taxon>
        <taxon>Dikarya</taxon>
        <taxon>Ascomycota</taxon>
        <taxon>Pezizomycotina</taxon>
        <taxon>Sordariomycetes</taxon>
        <taxon>Hypocreomycetidae</taxon>
        <taxon>Hypocreales</taxon>
        <taxon>Nectriaceae</taxon>
        <taxon>Fusarium</taxon>
        <taxon>Fusarium staphyleae species complex</taxon>
    </lineage>
</organism>
<dbReference type="Proteomes" id="UP000635477">
    <property type="component" value="Unassembled WGS sequence"/>
</dbReference>